<evidence type="ECO:0000313" key="2">
    <source>
        <dbReference type="EMBL" id="SEG09324.1"/>
    </source>
</evidence>
<sequence length="55" mass="6692">MFIKKYISYYSYCCLLVLHILNNFRIQFGDASMDRVEKMLFPQLINKDLNILIWD</sequence>
<protein>
    <submittedName>
        <fullName evidence="2">Uncharacterized protein</fullName>
    </submittedName>
</protein>
<reference evidence="2 3" key="1">
    <citation type="submission" date="2016-10" db="EMBL/GenBank/DDBJ databases">
        <authorList>
            <person name="Varghese N."/>
            <person name="Submissions S."/>
        </authorList>
    </citation>
    <scope>NUCLEOTIDE SEQUENCE [LARGE SCALE GENOMIC DNA]</scope>
    <source>
        <strain evidence="2 3">DSM 29073</strain>
    </source>
</reference>
<evidence type="ECO:0000256" key="1">
    <source>
        <dbReference type="SAM" id="Phobius"/>
    </source>
</evidence>
<accession>A0A8G2FBL2</accession>
<dbReference type="AlphaFoldDB" id="A0A8G2FBL2"/>
<evidence type="ECO:0000313" key="3">
    <source>
        <dbReference type="Proteomes" id="UP000236725"/>
    </source>
</evidence>
<name>A0A8G2FBL2_9BACT</name>
<keyword evidence="1" id="KW-0812">Transmembrane</keyword>
<keyword evidence="1" id="KW-1133">Transmembrane helix</keyword>
<dbReference type="EMBL" id="FNVS01000014">
    <property type="protein sequence ID" value="SEG09324.1"/>
    <property type="molecule type" value="Genomic_DNA"/>
</dbReference>
<feature type="transmembrane region" description="Helical" evidence="1">
    <location>
        <begin position="6"/>
        <end position="24"/>
    </location>
</feature>
<comment type="caution">
    <text evidence="2">The sequence shown here is derived from an EMBL/GenBank/DDBJ whole genome shotgun (WGS) entry which is preliminary data.</text>
</comment>
<gene>
    <name evidence="2" type="ORF">SAMN05444001_114117</name>
</gene>
<keyword evidence="3" id="KW-1185">Reference proteome</keyword>
<keyword evidence="1" id="KW-0472">Membrane</keyword>
<dbReference type="Proteomes" id="UP000236725">
    <property type="component" value="Unassembled WGS sequence"/>
</dbReference>
<organism evidence="2 3">
    <name type="scientific">Parabacteroides chinchillae</name>
    <dbReference type="NCBI Taxonomy" id="871327"/>
    <lineage>
        <taxon>Bacteria</taxon>
        <taxon>Pseudomonadati</taxon>
        <taxon>Bacteroidota</taxon>
        <taxon>Bacteroidia</taxon>
        <taxon>Bacteroidales</taxon>
        <taxon>Tannerellaceae</taxon>
        <taxon>Parabacteroides</taxon>
    </lineage>
</organism>
<proteinExistence type="predicted"/>